<dbReference type="Proteomes" id="UP000001176">
    <property type="component" value="Chromosome"/>
</dbReference>
<dbReference type="KEGG" id="gdi:GDI0840"/>
<feature type="chain" id="PRO_5002738351" description="Lipoprotein" evidence="1">
    <location>
        <begin position="38"/>
        <end position="123"/>
    </location>
</feature>
<dbReference type="EMBL" id="AM889285">
    <property type="protein sequence ID" value="CAP54783.1"/>
    <property type="molecule type" value="Genomic_DNA"/>
</dbReference>
<feature type="signal peptide" evidence="1">
    <location>
        <begin position="1"/>
        <end position="37"/>
    </location>
</feature>
<reference evidence="2 3" key="1">
    <citation type="journal article" date="2009" name="BMC Genomics">
        <title>Complete genome sequence of the sugarcane nitrogen-fixing endophyte Gluconacetobacter diazotrophicus Pal5.</title>
        <authorList>
            <person name="Bertalan M."/>
            <person name="Albano R."/>
            <person name="Padua V."/>
            <person name="Rouws L."/>
            <person name="Rojas C."/>
            <person name="Hemerly A."/>
            <person name="Teixeira K."/>
            <person name="Schwab S."/>
            <person name="Araujo J."/>
            <person name="Oliveira A."/>
            <person name="Franca L."/>
            <person name="Magalhaes V."/>
            <person name="Alqueres S."/>
            <person name="Cardoso A."/>
            <person name="Almeida W."/>
            <person name="Loureiro M.M."/>
            <person name="Nogueira E."/>
            <person name="Cidade D."/>
            <person name="Oliveira D."/>
            <person name="Simao T."/>
            <person name="Macedo J."/>
            <person name="Valadao A."/>
            <person name="Dreschsel M."/>
            <person name="Freitas F."/>
            <person name="Vidal M."/>
            <person name="Guedes H."/>
            <person name="Rodrigues E."/>
            <person name="Meneses C."/>
            <person name="Brioso P."/>
            <person name="Pozzer L."/>
            <person name="Figueiredo D."/>
            <person name="Montano H."/>
            <person name="Junior J."/>
            <person name="Filho G."/>
            <person name="Flores V."/>
            <person name="Ferreira B."/>
            <person name="Branco A."/>
            <person name="Gonzalez P."/>
            <person name="Guillobel H."/>
            <person name="Lemos M."/>
            <person name="Seibel L."/>
            <person name="Macedo J."/>
            <person name="Alves-Ferreira M."/>
            <person name="Sachetto-Martins G."/>
            <person name="Coelho A."/>
            <person name="Santos E."/>
            <person name="Amaral G."/>
            <person name="Neves A."/>
            <person name="Pacheco A.B."/>
            <person name="Carvalho D."/>
            <person name="Lery L."/>
            <person name="Bisch P."/>
            <person name="Rossle S.C."/>
            <person name="Urmenyi T."/>
            <person name="Kruger W.V."/>
            <person name="Martins O."/>
            <person name="Baldani J.I."/>
            <person name="Ferreira P.C."/>
        </authorList>
    </citation>
    <scope>NUCLEOTIDE SEQUENCE [LARGE SCALE GENOMIC DNA]</scope>
    <source>
        <strain evidence="3">ATCC 49037 / DSM 5601 / CCUG 37298 / CIP 103539 / LMG 7603 / PAl5</strain>
    </source>
</reference>
<evidence type="ECO:0000313" key="3">
    <source>
        <dbReference type="Proteomes" id="UP000001176"/>
    </source>
</evidence>
<organism evidence="2 3">
    <name type="scientific">Gluconacetobacter diazotrophicus (strain ATCC 49037 / DSM 5601 / CCUG 37298 / CIP 103539 / LMG 7603 / PAl5)</name>
    <dbReference type="NCBI Taxonomy" id="272568"/>
    <lineage>
        <taxon>Bacteria</taxon>
        <taxon>Pseudomonadati</taxon>
        <taxon>Pseudomonadota</taxon>
        <taxon>Alphaproteobacteria</taxon>
        <taxon>Acetobacterales</taxon>
        <taxon>Acetobacteraceae</taxon>
        <taxon>Gluconacetobacter</taxon>
    </lineage>
</organism>
<sequence length="123" mass="13025">MRTMPGRTRDSMHHTLTKPAAGLALLMMLAACGQAGAPTTADIQQVIRSAMQTENQKASGMTLGLFSGPYDPADLVISHADCTAQDNGVYRCAVTAVTKNGTNTAQLSFKKVDGRWTLVQNVG</sequence>
<evidence type="ECO:0008006" key="4">
    <source>
        <dbReference type="Google" id="ProtNLM"/>
    </source>
</evidence>
<proteinExistence type="predicted"/>
<protein>
    <recommendedName>
        <fullName evidence="4">Lipoprotein</fullName>
    </recommendedName>
</protein>
<dbReference type="PROSITE" id="PS51257">
    <property type="entry name" value="PROKAR_LIPOPROTEIN"/>
    <property type="match status" value="1"/>
</dbReference>
<gene>
    <name evidence="2" type="ordered locus">GDI0840</name>
</gene>
<dbReference type="AlphaFoldDB" id="A9HB91"/>
<accession>A9HB91</accession>
<keyword evidence="3" id="KW-1185">Reference proteome</keyword>
<evidence type="ECO:0000313" key="2">
    <source>
        <dbReference type="EMBL" id="CAP54783.1"/>
    </source>
</evidence>
<keyword evidence="1" id="KW-0732">Signal</keyword>
<name>A9HB91_GLUDA</name>
<evidence type="ECO:0000256" key="1">
    <source>
        <dbReference type="SAM" id="SignalP"/>
    </source>
</evidence>